<proteinExistence type="predicted"/>
<gene>
    <name evidence="4" type="ORF">niasHT_000410</name>
</gene>
<keyword evidence="2" id="KW-1133">Transmembrane helix</keyword>
<dbReference type="Proteomes" id="UP001620626">
    <property type="component" value="Unassembled WGS sequence"/>
</dbReference>
<reference evidence="4 5" key="1">
    <citation type="submission" date="2024-10" db="EMBL/GenBank/DDBJ databases">
        <authorList>
            <person name="Kim D."/>
        </authorList>
    </citation>
    <scope>NUCLEOTIDE SEQUENCE [LARGE SCALE GENOMIC DNA]</scope>
    <source>
        <strain evidence="4">BH-2024</strain>
    </source>
</reference>
<accession>A0ABD2M2E3</accession>
<evidence type="ECO:0000313" key="5">
    <source>
        <dbReference type="Proteomes" id="UP001620626"/>
    </source>
</evidence>
<evidence type="ECO:0000256" key="2">
    <source>
        <dbReference type="SAM" id="Phobius"/>
    </source>
</evidence>
<feature type="chain" id="PRO_5044862601" evidence="3">
    <location>
        <begin position="20"/>
        <end position="350"/>
    </location>
</feature>
<feature type="region of interest" description="Disordered" evidence="1">
    <location>
        <begin position="212"/>
        <end position="295"/>
    </location>
</feature>
<feature type="signal peptide" evidence="3">
    <location>
        <begin position="1"/>
        <end position="19"/>
    </location>
</feature>
<dbReference type="AlphaFoldDB" id="A0ABD2M2E3"/>
<feature type="transmembrane region" description="Helical" evidence="2">
    <location>
        <begin position="305"/>
        <end position="327"/>
    </location>
</feature>
<dbReference type="EMBL" id="JBICBT010000192">
    <property type="protein sequence ID" value="KAL3121257.1"/>
    <property type="molecule type" value="Genomic_DNA"/>
</dbReference>
<keyword evidence="5" id="KW-1185">Reference proteome</keyword>
<protein>
    <submittedName>
        <fullName evidence="4">Uncharacterized protein</fullName>
    </submittedName>
</protein>
<sequence length="350" mass="38785">MLFPMLFVLSFSLFPPLLGFNHFLKCSSSFIHAGPWEIDLYDLINDVSGALQATEEKQKINCISYAGSMCLNATCRVDSRHAYLAYHHCVFNGEYDFCERFNAQCQSLNGEGGCNLCGSHHCNKAPEEAEKGDGEEKKHKARVWEKREVSCISNTPSICLNATCRLDIRRAYIVYHRCVFKGEYDFCANFNALCESLDGHGGCDFCDSHHSNTAPEEAEEGEGEEKHKGAGGEEEKRGTAAHHSHDEMPTEKAQKMANESAPPLPPPVNPSDVRQIVVGPSKSGSGKTDALSRQQQGNFGGGGNAFWDFVLFFGVFAACVMLAVFGYKELWKRGFVSVDGERRENQENLI</sequence>
<evidence type="ECO:0000256" key="3">
    <source>
        <dbReference type="SAM" id="SignalP"/>
    </source>
</evidence>
<name>A0ABD2M2E3_9BILA</name>
<evidence type="ECO:0000313" key="4">
    <source>
        <dbReference type="EMBL" id="KAL3121257.1"/>
    </source>
</evidence>
<evidence type="ECO:0000256" key="1">
    <source>
        <dbReference type="SAM" id="MobiDB-lite"/>
    </source>
</evidence>
<feature type="compositionally biased region" description="Basic and acidic residues" evidence="1">
    <location>
        <begin position="224"/>
        <end position="254"/>
    </location>
</feature>
<keyword evidence="2" id="KW-0812">Transmembrane</keyword>
<keyword evidence="2" id="KW-0472">Membrane</keyword>
<comment type="caution">
    <text evidence="4">The sequence shown here is derived from an EMBL/GenBank/DDBJ whole genome shotgun (WGS) entry which is preliminary data.</text>
</comment>
<keyword evidence="3" id="KW-0732">Signal</keyword>
<organism evidence="4 5">
    <name type="scientific">Heterodera trifolii</name>
    <dbReference type="NCBI Taxonomy" id="157864"/>
    <lineage>
        <taxon>Eukaryota</taxon>
        <taxon>Metazoa</taxon>
        <taxon>Ecdysozoa</taxon>
        <taxon>Nematoda</taxon>
        <taxon>Chromadorea</taxon>
        <taxon>Rhabditida</taxon>
        <taxon>Tylenchina</taxon>
        <taxon>Tylenchomorpha</taxon>
        <taxon>Tylenchoidea</taxon>
        <taxon>Heteroderidae</taxon>
        <taxon>Heteroderinae</taxon>
        <taxon>Heterodera</taxon>
    </lineage>
</organism>